<comment type="caution">
    <text evidence="1">The sequence shown here is derived from an EMBL/GenBank/DDBJ whole genome shotgun (WGS) entry which is preliminary data.</text>
</comment>
<dbReference type="InterPro" id="IPR023833">
    <property type="entry name" value="Signal_pept_SipW-depend-type"/>
</dbReference>
<protein>
    <submittedName>
        <fullName evidence="1">Alternate-type signal peptide domain-containing protein</fullName>
    </submittedName>
</protein>
<name>A0A939QLI1_9MICO</name>
<keyword evidence="2" id="KW-1185">Reference proteome</keyword>
<evidence type="ECO:0000313" key="2">
    <source>
        <dbReference type="Proteomes" id="UP000680132"/>
    </source>
</evidence>
<organism evidence="1 2">
    <name type="scientific">Microbacterium stercoris</name>
    <dbReference type="NCBI Taxonomy" id="2820289"/>
    <lineage>
        <taxon>Bacteria</taxon>
        <taxon>Bacillati</taxon>
        <taxon>Actinomycetota</taxon>
        <taxon>Actinomycetes</taxon>
        <taxon>Micrococcales</taxon>
        <taxon>Microbacteriaceae</taxon>
        <taxon>Microbacterium</taxon>
    </lineage>
</organism>
<sequence length="191" mass="18676">MNKSTKGALAITAAAVLLLGGGGTLAYWTATAEVEGGAITHGTLGLTAGACDATWFHADGGTVSTDAAALVVPGDQVGKTCTFTIDATGDHLAATLSVPSTLVWTGTDGTSFTSTVAATYAVGGTAIADGGVITDADDGQTLTATVLVDIPFGDADVPAGSTGTATTNGNDTQSLVATLDTLLVTLTQTNH</sequence>
<dbReference type="NCBIfam" id="TIGR04088">
    <property type="entry name" value="cognate_SipW"/>
    <property type="match status" value="1"/>
</dbReference>
<dbReference type="EMBL" id="JAGFOA010000008">
    <property type="protein sequence ID" value="MBO3665104.1"/>
    <property type="molecule type" value="Genomic_DNA"/>
</dbReference>
<accession>A0A939QLI1</accession>
<reference evidence="1" key="1">
    <citation type="submission" date="2021-03" db="EMBL/GenBank/DDBJ databases">
        <title>Microbacterium sp. nov., a novel actinobacterium isolated from cow dung.</title>
        <authorList>
            <person name="Zhang L."/>
        </authorList>
    </citation>
    <scope>NUCLEOTIDE SEQUENCE</scope>
    <source>
        <strain evidence="1">NEAU-LLB</strain>
    </source>
</reference>
<dbReference type="NCBIfam" id="TIGR04089">
    <property type="entry name" value="exp_by_SipW_III"/>
    <property type="match status" value="1"/>
</dbReference>
<gene>
    <name evidence="1" type="ORF">J5V96_16515</name>
</gene>
<evidence type="ECO:0000313" key="1">
    <source>
        <dbReference type="EMBL" id="MBO3665104.1"/>
    </source>
</evidence>
<dbReference type="RefSeq" id="WP_208505496.1">
    <property type="nucleotide sequence ID" value="NZ_JAGFOA010000008.1"/>
</dbReference>
<dbReference type="AlphaFoldDB" id="A0A939QLI1"/>
<dbReference type="Proteomes" id="UP000680132">
    <property type="component" value="Unassembled WGS sequence"/>
</dbReference>
<proteinExistence type="predicted"/>
<dbReference type="InterPro" id="IPR024006">
    <property type="entry name" value="Alt_signal_exp_actinobact"/>
</dbReference>